<accession>A0ABQ2E8P0</accession>
<gene>
    <name evidence="2" type="ORF">GCM10011583_35860</name>
</gene>
<dbReference type="Pfam" id="PF11575">
    <property type="entry name" value="FhuF_C"/>
    <property type="match status" value="1"/>
</dbReference>
<dbReference type="EMBL" id="BMMV01000010">
    <property type="protein sequence ID" value="GGK01206.1"/>
    <property type="molecule type" value="Genomic_DNA"/>
</dbReference>
<dbReference type="RefSeq" id="WP_189108463.1">
    <property type="nucleotide sequence ID" value="NZ_BMMV01000010.1"/>
</dbReference>
<evidence type="ECO:0000313" key="2">
    <source>
        <dbReference type="EMBL" id="GGK01206.1"/>
    </source>
</evidence>
<dbReference type="Proteomes" id="UP000660265">
    <property type="component" value="Unassembled WGS sequence"/>
</dbReference>
<organism evidence="2 3">
    <name type="scientific">Streptomyces camponoticapitis</name>
    <dbReference type="NCBI Taxonomy" id="1616125"/>
    <lineage>
        <taxon>Bacteria</taxon>
        <taxon>Bacillati</taxon>
        <taxon>Actinomycetota</taxon>
        <taxon>Actinomycetes</taxon>
        <taxon>Kitasatosporales</taxon>
        <taxon>Streptomycetaceae</taxon>
        <taxon>Streptomyces</taxon>
    </lineage>
</organism>
<keyword evidence="3" id="KW-1185">Reference proteome</keyword>
<protein>
    <recommendedName>
        <fullName evidence="1">Ferric siderophore reductase C-terminal domain-containing protein</fullName>
    </recommendedName>
</protein>
<comment type="caution">
    <text evidence="2">The sequence shown here is derived from an EMBL/GenBank/DDBJ whole genome shotgun (WGS) entry which is preliminary data.</text>
</comment>
<evidence type="ECO:0000313" key="3">
    <source>
        <dbReference type="Proteomes" id="UP000660265"/>
    </source>
</evidence>
<evidence type="ECO:0000259" key="1">
    <source>
        <dbReference type="Pfam" id="PF11575"/>
    </source>
</evidence>
<dbReference type="InterPro" id="IPR024726">
    <property type="entry name" value="FhuF_C"/>
</dbReference>
<proteinExistence type="predicted"/>
<sequence length="259" mass="27003">MIENGGRQVDLAEVGSVGGFFALRTEAVGEPAEGLAEEGAHDGAYIPFAQIYAGDIAPLSARVDTVAGKLGAPERRVAASVAQLGLAARLWSVALGSAALHGEVPDLDPARLYWAPLRSSPDDLRLPEPHAFPAADGTAGSLAEAVREVVQYGHLVPLATALRADGRISPRLLKGNAGSALAGAVRELRGWSVREGRPEVGERAAAIGAALFTHPDLRTTGASRGGSFRRRSCCLYYRCPSGGLCGDCVFDRPPQRSSA</sequence>
<name>A0ABQ2E8P0_9ACTN</name>
<reference evidence="3" key="1">
    <citation type="journal article" date="2019" name="Int. J. Syst. Evol. Microbiol.">
        <title>The Global Catalogue of Microorganisms (GCM) 10K type strain sequencing project: providing services to taxonomists for standard genome sequencing and annotation.</title>
        <authorList>
            <consortium name="The Broad Institute Genomics Platform"/>
            <consortium name="The Broad Institute Genome Sequencing Center for Infectious Disease"/>
            <person name="Wu L."/>
            <person name="Ma J."/>
        </authorList>
    </citation>
    <scope>NUCLEOTIDE SEQUENCE [LARGE SCALE GENOMIC DNA]</scope>
    <source>
        <strain evidence="3">CGMCC 4.7275</strain>
    </source>
</reference>
<feature type="domain" description="Ferric siderophore reductase C-terminal" evidence="1">
    <location>
        <begin position="230"/>
        <end position="249"/>
    </location>
</feature>